<comment type="cofactor">
    <cofactor evidence="2">
        <name>[4Fe-4S] cluster</name>
        <dbReference type="ChEBI" id="CHEBI:49883"/>
    </cofactor>
</comment>
<keyword evidence="13 22" id="KW-0418">Kinase</keyword>
<comment type="caution">
    <text evidence="22">The sequence shown here is derived from an EMBL/GenBank/DDBJ whole genome shotgun (WGS) entry which is preliminary data.</text>
</comment>
<keyword evidence="7" id="KW-1003">Cell membrane</keyword>
<dbReference type="Pfam" id="PF07730">
    <property type="entry name" value="HisKA_3"/>
    <property type="match status" value="1"/>
</dbReference>
<dbReference type="GO" id="GO:0000155">
    <property type="term" value="F:phosphorelay sensor kinase activity"/>
    <property type="evidence" value="ECO:0007669"/>
    <property type="project" value="InterPro"/>
</dbReference>
<evidence type="ECO:0000256" key="5">
    <source>
        <dbReference type="ARBA" id="ARBA00012438"/>
    </source>
</evidence>
<evidence type="ECO:0000256" key="13">
    <source>
        <dbReference type="ARBA" id="ARBA00022777"/>
    </source>
</evidence>
<evidence type="ECO:0000256" key="3">
    <source>
        <dbReference type="ARBA" id="ARBA00004496"/>
    </source>
</evidence>
<reference evidence="22" key="1">
    <citation type="submission" date="2021-02" db="EMBL/GenBank/DDBJ databases">
        <title>Draft genome sequence of Microbispora sp. RL4-1S isolated from rice leaves in Thailand.</title>
        <authorList>
            <person name="Muangham S."/>
            <person name="Duangmal K."/>
        </authorList>
    </citation>
    <scope>NUCLEOTIDE SEQUENCE</scope>
    <source>
        <strain evidence="22">RL4-1S</strain>
    </source>
</reference>
<dbReference type="SMART" id="SM00387">
    <property type="entry name" value="HATPase_c"/>
    <property type="match status" value="1"/>
</dbReference>
<evidence type="ECO:0000256" key="20">
    <source>
        <dbReference type="ARBA" id="ARBA00030800"/>
    </source>
</evidence>
<evidence type="ECO:0000256" key="8">
    <source>
        <dbReference type="ARBA" id="ARBA00022485"/>
    </source>
</evidence>
<evidence type="ECO:0000256" key="16">
    <source>
        <dbReference type="ARBA" id="ARBA00023012"/>
    </source>
</evidence>
<evidence type="ECO:0000256" key="11">
    <source>
        <dbReference type="ARBA" id="ARBA00022692"/>
    </source>
</evidence>
<organism evidence="22 23">
    <name type="scientific">Microbispora oryzae</name>
    <dbReference type="NCBI Taxonomy" id="2806554"/>
    <lineage>
        <taxon>Bacteria</taxon>
        <taxon>Bacillati</taxon>
        <taxon>Actinomycetota</taxon>
        <taxon>Actinomycetes</taxon>
        <taxon>Streptosporangiales</taxon>
        <taxon>Streptosporangiaceae</taxon>
        <taxon>Microbispora</taxon>
    </lineage>
</organism>
<dbReference type="GO" id="GO:0051539">
    <property type="term" value="F:4 iron, 4 sulfur cluster binding"/>
    <property type="evidence" value="ECO:0007669"/>
    <property type="project" value="UniProtKB-KW"/>
</dbReference>
<comment type="subcellular location">
    <subcellularLocation>
        <location evidence="4">Cell membrane</location>
        <topology evidence="4">Multi-pass membrane protein</topology>
    </subcellularLocation>
    <subcellularLocation>
        <location evidence="3">Cytoplasm</location>
    </subcellularLocation>
</comment>
<dbReference type="InterPro" id="IPR011712">
    <property type="entry name" value="Sig_transdc_His_kin_sub3_dim/P"/>
</dbReference>
<evidence type="ECO:0000256" key="1">
    <source>
        <dbReference type="ARBA" id="ARBA00000085"/>
    </source>
</evidence>
<dbReference type="PRINTS" id="PR00344">
    <property type="entry name" value="BCTRLSENSOR"/>
</dbReference>
<evidence type="ECO:0000259" key="21">
    <source>
        <dbReference type="PROSITE" id="PS50109"/>
    </source>
</evidence>
<evidence type="ECO:0000256" key="10">
    <source>
        <dbReference type="ARBA" id="ARBA00022679"/>
    </source>
</evidence>
<evidence type="ECO:0000256" key="14">
    <source>
        <dbReference type="ARBA" id="ARBA00022989"/>
    </source>
</evidence>
<dbReference type="PROSITE" id="PS50109">
    <property type="entry name" value="HIS_KIN"/>
    <property type="match status" value="1"/>
</dbReference>
<evidence type="ECO:0000256" key="6">
    <source>
        <dbReference type="ARBA" id="ARBA00017322"/>
    </source>
</evidence>
<dbReference type="InterPro" id="IPR004358">
    <property type="entry name" value="Sig_transdc_His_kin-like_C"/>
</dbReference>
<comment type="function">
    <text evidence="19">Member of the two-component regulatory system NreB/NreC involved in the control of dissimilatory nitrate/nitrite reduction in response to oxygen. NreB functions as a direct oxygen sensor histidine kinase which is autophosphorylated, in the absence of oxygen, probably at the conserved histidine residue, and transfers its phosphate group probably to a conserved aspartate residue of NreC. NreB/NreC activates the expression of the nitrate (narGHJI) and nitrite (nir) reductase operons, as well as the putative nitrate transporter gene narT.</text>
</comment>
<keyword evidence="12" id="KW-0479">Metal-binding</keyword>
<evidence type="ECO:0000256" key="18">
    <source>
        <dbReference type="ARBA" id="ARBA00023136"/>
    </source>
</evidence>
<dbReference type="SUPFAM" id="SSF55874">
    <property type="entry name" value="ATPase domain of HSP90 chaperone/DNA topoisomerase II/histidine kinase"/>
    <property type="match status" value="1"/>
</dbReference>
<keyword evidence="10" id="KW-0808">Transferase</keyword>
<keyword evidence="17" id="KW-0411">Iron-sulfur</keyword>
<evidence type="ECO:0000256" key="12">
    <source>
        <dbReference type="ARBA" id="ARBA00022723"/>
    </source>
</evidence>
<dbReference type="Proteomes" id="UP000674234">
    <property type="component" value="Unassembled WGS sequence"/>
</dbReference>
<dbReference type="InterPro" id="IPR005467">
    <property type="entry name" value="His_kinase_dom"/>
</dbReference>
<dbReference type="Pfam" id="PF02518">
    <property type="entry name" value="HATPase_c"/>
    <property type="match status" value="1"/>
</dbReference>
<proteinExistence type="predicted"/>
<keyword evidence="9" id="KW-0963">Cytoplasm</keyword>
<sequence>MALPESALQEVLCAYESLLAREDSEAMYGGVTMAMLLTRAAALVRVVADQYLRMNANGMGPGGMGPDGMGAAVEAGAAASYEAAGPGTLSGLEVVHTRESLRAARALFQAALPVLLRELPGGDLPHNQVAIAGLLHRLIMEWLGEDTGNYLSYLLRKANNARIEERHQMARELHDRIAHTMSIALQSIELHEVYAQTDPARAKAKLRDARSYVREVLDSVRRMSVELRETAFEHGLGEAVAEYLRTEVPAHVRIEFSCDEHFPVPPEIAEEVYLVVREAIHNSLLHGSPTELSVGLTVTDVMLSATVRDDGTGFNVRQTARRRSGVGLTSMRERVELLGGRFVLKSGTGQGTTVEAHIPFLRGLL</sequence>
<dbReference type="Gene3D" id="1.20.5.1930">
    <property type="match status" value="1"/>
</dbReference>
<accession>A0A941AIK4</accession>
<protein>
    <recommendedName>
        <fullName evidence="6">Oxygen sensor histidine kinase NreB</fullName>
        <ecNumber evidence="5">2.7.13.3</ecNumber>
    </recommendedName>
    <alternativeName>
        <fullName evidence="20">Nitrogen regulation protein B</fullName>
    </alternativeName>
</protein>
<dbReference type="GO" id="GO:0046983">
    <property type="term" value="F:protein dimerization activity"/>
    <property type="evidence" value="ECO:0007669"/>
    <property type="project" value="InterPro"/>
</dbReference>
<keyword evidence="8" id="KW-0004">4Fe-4S</keyword>
<dbReference type="PANTHER" id="PTHR24421">
    <property type="entry name" value="NITRATE/NITRITE SENSOR PROTEIN NARX-RELATED"/>
    <property type="match status" value="1"/>
</dbReference>
<dbReference type="AlphaFoldDB" id="A0A941AIK4"/>
<keyword evidence="18" id="KW-0472">Membrane</keyword>
<keyword evidence="15" id="KW-0408">Iron</keyword>
<feature type="domain" description="Histidine kinase" evidence="21">
    <location>
        <begin position="168"/>
        <end position="362"/>
    </location>
</feature>
<dbReference type="EC" id="2.7.13.3" evidence="5"/>
<dbReference type="InterPro" id="IPR003594">
    <property type="entry name" value="HATPase_dom"/>
</dbReference>
<dbReference type="PANTHER" id="PTHR24421:SF37">
    <property type="entry name" value="SENSOR HISTIDINE KINASE NARS"/>
    <property type="match status" value="1"/>
</dbReference>
<dbReference type="GO" id="GO:0046872">
    <property type="term" value="F:metal ion binding"/>
    <property type="evidence" value="ECO:0007669"/>
    <property type="project" value="UniProtKB-KW"/>
</dbReference>
<evidence type="ECO:0000256" key="19">
    <source>
        <dbReference type="ARBA" id="ARBA00024827"/>
    </source>
</evidence>
<evidence type="ECO:0000256" key="17">
    <source>
        <dbReference type="ARBA" id="ARBA00023014"/>
    </source>
</evidence>
<dbReference type="EMBL" id="JAFCNB010000002">
    <property type="protein sequence ID" value="MBP2703228.1"/>
    <property type="molecule type" value="Genomic_DNA"/>
</dbReference>
<evidence type="ECO:0000256" key="15">
    <source>
        <dbReference type="ARBA" id="ARBA00023004"/>
    </source>
</evidence>
<evidence type="ECO:0000256" key="2">
    <source>
        <dbReference type="ARBA" id="ARBA00001966"/>
    </source>
</evidence>
<evidence type="ECO:0000313" key="23">
    <source>
        <dbReference type="Proteomes" id="UP000674234"/>
    </source>
</evidence>
<keyword evidence="23" id="KW-1185">Reference proteome</keyword>
<dbReference type="Gene3D" id="3.30.565.10">
    <property type="entry name" value="Histidine kinase-like ATPase, C-terminal domain"/>
    <property type="match status" value="1"/>
</dbReference>
<dbReference type="GO" id="GO:0005886">
    <property type="term" value="C:plasma membrane"/>
    <property type="evidence" value="ECO:0007669"/>
    <property type="project" value="UniProtKB-SubCell"/>
</dbReference>
<keyword evidence="14" id="KW-1133">Transmembrane helix</keyword>
<evidence type="ECO:0000313" key="22">
    <source>
        <dbReference type="EMBL" id="MBP2703228.1"/>
    </source>
</evidence>
<dbReference type="CDD" id="cd16917">
    <property type="entry name" value="HATPase_UhpB-NarQ-NarX-like"/>
    <property type="match status" value="1"/>
</dbReference>
<evidence type="ECO:0000256" key="9">
    <source>
        <dbReference type="ARBA" id="ARBA00022490"/>
    </source>
</evidence>
<gene>
    <name evidence="22" type="ORF">JOL79_05360</name>
</gene>
<dbReference type="InterPro" id="IPR036890">
    <property type="entry name" value="HATPase_C_sf"/>
</dbReference>
<comment type="catalytic activity">
    <reaction evidence="1">
        <text>ATP + protein L-histidine = ADP + protein N-phospho-L-histidine.</text>
        <dbReference type="EC" id="2.7.13.3"/>
    </reaction>
</comment>
<evidence type="ECO:0000256" key="7">
    <source>
        <dbReference type="ARBA" id="ARBA00022475"/>
    </source>
</evidence>
<dbReference type="RefSeq" id="WP_210154513.1">
    <property type="nucleotide sequence ID" value="NZ_JAFCNB010000002.1"/>
</dbReference>
<evidence type="ECO:0000256" key="4">
    <source>
        <dbReference type="ARBA" id="ARBA00004651"/>
    </source>
</evidence>
<keyword evidence="16" id="KW-0902">Two-component regulatory system</keyword>
<keyword evidence="11" id="KW-0812">Transmembrane</keyword>
<dbReference type="InterPro" id="IPR050482">
    <property type="entry name" value="Sensor_HK_TwoCompSys"/>
</dbReference>
<name>A0A941AIK4_9ACTN</name>
<dbReference type="GO" id="GO:0005737">
    <property type="term" value="C:cytoplasm"/>
    <property type="evidence" value="ECO:0007669"/>
    <property type="project" value="UniProtKB-SubCell"/>
</dbReference>